<sequence length="55" mass="6560">MCINHLYLPPLRRHNHFSASSNSPLAIRSQSLQQPSHQRFSPQRRQTLRTHPFFH</sequence>
<protein>
    <submittedName>
        <fullName evidence="2">Uncharacterized protein</fullName>
    </submittedName>
</protein>
<dbReference type="AlphaFoldDB" id="A0A445HKC6"/>
<evidence type="ECO:0000313" key="3">
    <source>
        <dbReference type="Proteomes" id="UP000289340"/>
    </source>
</evidence>
<dbReference type="EMBL" id="QZWG01000012">
    <property type="protein sequence ID" value="RZB74110.1"/>
    <property type="molecule type" value="Genomic_DNA"/>
</dbReference>
<keyword evidence="3" id="KW-1185">Reference proteome</keyword>
<feature type="compositionally biased region" description="Polar residues" evidence="1">
    <location>
        <begin position="17"/>
        <end position="45"/>
    </location>
</feature>
<accession>A0A445HKC6</accession>
<feature type="compositionally biased region" description="Basic residues" evidence="1">
    <location>
        <begin position="46"/>
        <end position="55"/>
    </location>
</feature>
<evidence type="ECO:0000313" key="2">
    <source>
        <dbReference type="EMBL" id="RZB74110.1"/>
    </source>
</evidence>
<comment type="caution">
    <text evidence="2">The sequence shown here is derived from an EMBL/GenBank/DDBJ whole genome shotgun (WGS) entry which is preliminary data.</text>
</comment>
<feature type="region of interest" description="Disordered" evidence="1">
    <location>
        <begin position="13"/>
        <end position="55"/>
    </location>
</feature>
<dbReference type="Proteomes" id="UP000289340">
    <property type="component" value="Chromosome 12"/>
</dbReference>
<proteinExistence type="predicted"/>
<gene>
    <name evidence="2" type="ORF">D0Y65_033277</name>
</gene>
<reference evidence="2 3" key="1">
    <citation type="submission" date="2018-09" db="EMBL/GenBank/DDBJ databases">
        <title>A high-quality reference genome of wild soybean provides a powerful tool to mine soybean genomes.</title>
        <authorList>
            <person name="Xie M."/>
            <person name="Chung C.Y.L."/>
            <person name="Li M.-W."/>
            <person name="Wong F.-L."/>
            <person name="Chan T.-F."/>
            <person name="Lam H.-M."/>
        </authorList>
    </citation>
    <scope>NUCLEOTIDE SEQUENCE [LARGE SCALE GENOMIC DNA]</scope>
    <source>
        <strain evidence="3">cv. W05</strain>
        <tissue evidence="2">Hypocotyl of etiolated seedlings</tissue>
    </source>
</reference>
<organism evidence="2 3">
    <name type="scientific">Glycine soja</name>
    <name type="common">Wild soybean</name>
    <dbReference type="NCBI Taxonomy" id="3848"/>
    <lineage>
        <taxon>Eukaryota</taxon>
        <taxon>Viridiplantae</taxon>
        <taxon>Streptophyta</taxon>
        <taxon>Embryophyta</taxon>
        <taxon>Tracheophyta</taxon>
        <taxon>Spermatophyta</taxon>
        <taxon>Magnoliopsida</taxon>
        <taxon>eudicotyledons</taxon>
        <taxon>Gunneridae</taxon>
        <taxon>Pentapetalae</taxon>
        <taxon>rosids</taxon>
        <taxon>fabids</taxon>
        <taxon>Fabales</taxon>
        <taxon>Fabaceae</taxon>
        <taxon>Papilionoideae</taxon>
        <taxon>50 kb inversion clade</taxon>
        <taxon>NPAAA clade</taxon>
        <taxon>indigoferoid/millettioid clade</taxon>
        <taxon>Phaseoleae</taxon>
        <taxon>Glycine</taxon>
        <taxon>Glycine subgen. Soja</taxon>
    </lineage>
</organism>
<evidence type="ECO:0000256" key="1">
    <source>
        <dbReference type="SAM" id="MobiDB-lite"/>
    </source>
</evidence>
<name>A0A445HKC6_GLYSO</name>